<reference evidence="4" key="1">
    <citation type="journal article" date="2020" name="Nat. Commun.">
        <title>Genome sequence of the cluster root forming white lupin.</title>
        <authorList>
            <person name="Hufnagel B."/>
            <person name="Marques A."/>
            <person name="Soriano A."/>
            <person name="Marques L."/>
            <person name="Divol F."/>
            <person name="Doumas P."/>
            <person name="Sallet E."/>
            <person name="Mancinotti D."/>
            <person name="Carrere S."/>
            <person name="Marande W."/>
            <person name="Arribat S."/>
            <person name="Keller J."/>
            <person name="Huneau C."/>
            <person name="Blein T."/>
            <person name="Aime D."/>
            <person name="Laguerre M."/>
            <person name="Taylor J."/>
            <person name="Schubert V."/>
            <person name="Nelson M."/>
            <person name="Geu-Flores F."/>
            <person name="Crespi M."/>
            <person name="Gallardo-Guerrero K."/>
            <person name="Delaux P.-M."/>
            <person name="Salse J."/>
            <person name="Berges H."/>
            <person name="Guyot R."/>
            <person name="Gouzy J."/>
            <person name="Peret B."/>
        </authorList>
    </citation>
    <scope>NUCLEOTIDE SEQUENCE [LARGE SCALE GENOMIC DNA]</scope>
    <source>
        <strain evidence="4">cv. Amiga</strain>
    </source>
</reference>
<protein>
    <submittedName>
        <fullName evidence="3">Uncharacterized protein</fullName>
    </submittedName>
</protein>
<dbReference type="OrthoDB" id="774313at2759"/>
<dbReference type="EMBL" id="WOCE01000008">
    <property type="protein sequence ID" value="KAE9608007.1"/>
    <property type="molecule type" value="Genomic_DNA"/>
</dbReference>
<proteinExistence type="predicted"/>
<dbReference type="PANTHER" id="PTHR35164:SF9">
    <property type="entry name" value="EXPRESSED PROTEIN"/>
    <property type="match status" value="1"/>
</dbReference>
<evidence type="ECO:0000313" key="4">
    <source>
        <dbReference type="Proteomes" id="UP000447434"/>
    </source>
</evidence>
<accession>A0A6A4Q242</accession>
<dbReference type="AlphaFoldDB" id="A0A6A4Q242"/>
<feature type="compositionally biased region" description="Polar residues" evidence="2">
    <location>
        <begin position="559"/>
        <end position="569"/>
    </location>
</feature>
<evidence type="ECO:0000256" key="2">
    <source>
        <dbReference type="SAM" id="MobiDB-lite"/>
    </source>
</evidence>
<comment type="caution">
    <text evidence="3">The sequence shown here is derived from an EMBL/GenBank/DDBJ whole genome shotgun (WGS) entry which is preliminary data.</text>
</comment>
<dbReference type="PANTHER" id="PTHR35164">
    <property type="entry name" value="EXPRESSED PROTEIN"/>
    <property type="match status" value="1"/>
</dbReference>
<keyword evidence="4" id="KW-1185">Reference proteome</keyword>
<name>A0A6A4Q242_LUPAL</name>
<dbReference type="Proteomes" id="UP000447434">
    <property type="component" value="Chromosome 8"/>
</dbReference>
<sequence length="569" mass="66019">MQQHHCSEEYDEKVNPMKEELRIIEDENGRALNELKEIKKVCDEANVMVMEYNNHNNIESLTQHERKKGLELQLAERDVLLNNLKKDMDNLKSSEANAMAMLSDYKRNVQKLEAEVDKRKESEANLFDTLVMQTKQLEQSKICLEESKLEVSNLEEKVKALQNMRTHGESNKDDIVNDISPMESEKCMKSEAEIGQRELNNEELKLLKNELKSATLAEENSKKAMDDLAFALKEVATEANQVKAKLTLSQVELEHTKDDVERWRAVLGSTEEKYKEIVDATRKEAERFKNTAERLRLEAEESLLAWNGKETEFVNCIRRGEEERLNTQKETGRVFEMLREAENKIKVSKEENQKLRDILKQALNEANVAKEAAEIAKEENARLQDSLTLLVQDNEMLKIHEAASFENIKELKRLLSESSLKEFKHEDNEKGHAKNLSKTFSLNLKDMISPHKENHKQQQQQHKVGNEEANGNIKETEDDTLRGSIFDEVESSDSESHHDVEIGIGDDFYHLDESNFDESEGERNSRKRRALLRRFGDLIRRRGNHYHHRKDSSNEEHLQQVTNITQISK</sequence>
<organism evidence="3 4">
    <name type="scientific">Lupinus albus</name>
    <name type="common">White lupine</name>
    <name type="synonym">Lupinus termis</name>
    <dbReference type="NCBI Taxonomy" id="3870"/>
    <lineage>
        <taxon>Eukaryota</taxon>
        <taxon>Viridiplantae</taxon>
        <taxon>Streptophyta</taxon>
        <taxon>Embryophyta</taxon>
        <taxon>Tracheophyta</taxon>
        <taxon>Spermatophyta</taxon>
        <taxon>Magnoliopsida</taxon>
        <taxon>eudicotyledons</taxon>
        <taxon>Gunneridae</taxon>
        <taxon>Pentapetalae</taxon>
        <taxon>rosids</taxon>
        <taxon>fabids</taxon>
        <taxon>Fabales</taxon>
        <taxon>Fabaceae</taxon>
        <taxon>Papilionoideae</taxon>
        <taxon>50 kb inversion clade</taxon>
        <taxon>genistoids sensu lato</taxon>
        <taxon>core genistoids</taxon>
        <taxon>Genisteae</taxon>
        <taxon>Lupinus</taxon>
    </lineage>
</organism>
<gene>
    <name evidence="3" type="ORF">Lalb_Chr08g0230971</name>
</gene>
<feature type="coiled-coil region" evidence="1">
    <location>
        <begin position="81"/>
        <end position="171"/>
    </location>
</feature>
<evidence type="ECO:0000256" key="1">
    <source>
        <dbReference type="SAM" id="Coils"/>
    </source>
</evidence>
<feature type="coiled-coil region" evidence="1">
    <location>
        <begin position="197"/>
        <end position="224"/>
    </location>
</feature>
<evidence type="ECO:0000313" key="3">
    <source>
        <dbReference type="EMBL" id="KAE9608007.1"/>
    </source>
</evidence>
<feature type="coiled-coil region" evidence="1">
    <location>
        <begin position="338"/>
        <end position="393"/>
    </location>
</feature>
<feature type="region of interest" description="Disordered" evidence="2">
    <location>
        <begin position="545"/>
        <end position="569"/>
    </location>
</feature>
<feature type="region of interest" description="Disordered" evidence="2">
    <location>
        <begin position="451"/>
        <end position="482"/>
    </location>
</feature>
<keyword evidence="1" id="KW-0175">Coiled coil</keyword>